<dbReference type="Pfam" id="PF08401">
    <property type="entry name" value="ArdcN"/>
    <property type="match status" value="1"/>
</dbReference>
<dbReference type="InterPro" id="IPR017113">
    <property type="entry name" value="Antirestriction_ArdC"/>
</dbReference>
<evidence type="ECO:0000313" key="3">
    <source>
        <dbReference type="EMBL" id="KUG16724.1"/>
    </source>
</evidence>
<dbReference type="Pfam" id="PF18818">
    <property type="entry name" value="MPTase-PolyVal"/>
    <property type="match status" value="1"/>
</dbReference>
<sequence>MANDVYIQVNDRILAALEQGIIPWKRPWTGQLPTNYDSGKQYRGVNILTLGIAEMVRGYSSQYWLTFRQAQKHGGRIKRGEKATYIVFSDKKVREVEKEDGTKELKVYHFIKSFPVFNWDQTDGVPRKEAGAGLDPDRDLIEVCDVVLSKMPNPPAYRESGSSAYYMPKDDLVNLPPMDTFKTTDGYIATKFHEYGHSTGHKSRLNRSGVMGAVSFGGEEYSFEELVAELTSAYLCAGNGIDNTLENSSAYIQNWLSVLKDDKTMFLKASGKAAAAVEYICGKGAGATPAS</sequence>
<protein>
    <submittedName>
        <fullName evidence="3">Antirestriction protein</fullName>
    </submittedName>
</protein>
<dbReference type="InterPro" id="IPR041459">
    <property type="entry name" value="MPTase-PolyVal"/>
</dbReference>
<organism evidence="3">
    <name type="scientific">hydrocarbon metagenome</name>
    <dbReference type="NCBI Taxonomy" id="938273"/>
    <lineage>
        <taxon>unclassified sequences</taxon>
        <taxon>metagenomes</taxon>
        <taxon>ecological metagenomes</taxon>
    </lineage>
</organism>
<dbReference type="EMBL" id="LNQE01001482">
    <property type="protein sequence ID" value="KUG16724.1"/>
    <property type="molecule type" value="Genomic_DNA"/>
</dbReference>
<name>A0A0W8F789_9ZZZZ</name>
<accession>A0A0W8F789</accession>
<evidence type="ECO:0000259" key="2">
    <source>
        <dbReference type="Pfam" id="PF18818"/>
    </source>
</evidence>
<feature type="domain" description="N-terminal" evidence="1">
    <location>
        <begin position="4"/>
        <end position="117"/>
    </location>
</feature>
<dbReference type="GO" id="GO:0003697">
    <property type="term" value="F:single-stranded DNA binding"/>
    <property type="evidence" value="ECO:0007669"/>
    <property type="project" value="InterPro"/>
</dbReference>
<dbReference type="AlphaFoldDB" id="A0A0W8F789"/>
<proteinExistence type="predicted"/>
<dbReference type="PIRSF" id="PIRSF037112">
    <property type="entry name" value="Antirestriction_ArdC"/>
    <property type="match status" value="1"/>
</dbReference>
<evidence type="ECO:0000259" key="1">
    <source>
        <dbReference type="Pfam" id="PF08401"/>
    </source>
</evidence>
<feature type="domain" description="Polyvalent protein metallopeptidase" evidence="2">
    <location>
        <begin position="158"/>
        <end position="270"/>
    </location>
</feature>
<reference evidence="3" key="1">
    <citation type="journal article" date="2015" name="Proc. Natl. Acad. Sci. U.S.A.">
        <title>Networks of energetic and metabolic interactions define dynamics in microbial communities.</title>
        <authorList>
            <person name="Embree M."/>
            <person name="Liu J.K."/>
            <person name="Al-Bassam M.M."/>
            <person name="Zengler K."/>
        </authorList>
    </citation>
    <scope>NUCLEOTIDE SEQUENCE</scope>
</reference>
<gene>
    <name evidence="3" type="ORF">ASZ90_013581</name>
</gene>
<dbReference type="InterPro" id="IPR013610">
    <property type="entry name" value="ArdC_N"/>
</dbReference>
<comment type="caution">
    <text evidence="3">The sequence shown here is derived from an EMBL/GenBank/DDBJ whole genome shotgun (WGS) entry which is preliminary data.</text>
</comment>